<name>A0ABR7DMH1_9BACT</name>
<evidence type="ECO:0000313" key="1">
    <source>
        <dbReference type="EMBL" id="MBC5632641.1"/>
    </source>
</evidence>
<dbReference type="Proteomes" id="UP000651475">
    <property type="component" value="Unassembled WGS sequence"/>
</dbReference>
<reference evidence="1 2" key="1">
    <citation type="submission" date="2020-08" db="EMBL/GenBank/DDBJ databases">
        <title>Genome public.</title>
        <authorList>
            <person name="Liu C."/>
            <person name="Sun Q."/>
        </authorList>
    </citation>
    <scope>NUCLEOTIDE SEQUENCE [LARGE SCALE GENOMIC DNA]</scope>
    <source>
        <strain evidence="1 2">NSJ-79</strain>
    </source>
</reference>
<comment type="caution">
    <text evidence="1">The sequence shown here is derived from an EMBL/GenBank/DDBJ whole genome shotgun (WGS) entry which is preliminary data.</text>
</comment>
<proteinExistence type="predicted"/>
<dbReference type="EMBL" id="JACOOJ010000009">
    <property type="protein sequence ID" value="MBC5632641.1"/>
    <property type="molecule type" value="Genomic_DNA"/>
</dbReference>
<accession>A0ABR7DMH1</accession>
<dbReference type="RefSeq" id="WP_186929396.1">
    <property type="nucleotide sequence ID" value="NZ_JACOOJ010000009.1"/>
</dbReference>
<keyword evidence="2" id="KW-1185">Reference proteome</keyword>
<gene>
    <name evidence="1" type="ORF">H8S65_07650</name>
</gene>
<evidence type="ECO:0000313" key="2">
    <source>
        <dbReference type="Proteomes" id="UP000651475"/>
    </source>
</evidence>
<organism evidence="1 2">
    <name type="scientific">Parabacteroides hominis</name>
    <dbReference type="NCBI Taxonomy" id="2763057"/>
    <lineage>
        <taxon>Bacteria</taxon>
        <taxon>Pseudomonadati</taxon>
        <taxon>Bacteroidota</taxon>
        <taxon>Bacteroidia</taxon>
        <taxon>Bacteroidales</taxon>
        <taxon>Tannerellaceae</taxon>
        <taxon>Parabacteroides</taxon>
    </lineage>
</organism>
<sequence>MTKLYTKCDEIPLCKFIEVYNGNLEALVISGKASDKELRLVFSRIMDEYSQIIGNKNLQFAVSKRSLIINYYTKIAVISAIFNFIKQGEIGKISDLLAIIDIKDASIQTVADAEKLINKIESSLAYIRLRLKMAQEQLDNPNQVNRRVDFTKERMILSAHFKMRIDDKTYTAAEYANLVRLMLNEIEEVKKYGK</sequence>
<protein>
    <submittedName>
        <fullName evidence="1">Uncharacterized protein</fullName>
    </submittedName>
</protein>